<dbReference type="SUPFAM" id="SSF52540">
    <property type="entry name" value="P-loop containing nucleoside triphosphate hydrolases"/>
    <property type="match status" value="1"/>
</dbReference>
<dbReference type="PRINTS" id="PR00991">
    <property type="entry name" value="6PFRUCTKNASE"/>
</dbReference>
<dbReference type="Gene3D" id="3.40.50.300">
    <property type="entry name" value="P-loop containing nucleotide triphosphate hydrolases"/>
    <property type="match status" value="1"/>
</dbReference>
<evidence type="ECO:0000259" key="10">
    <source>
        <dbReference type="Pfam" id="PF01591"/>
    </source>
</evidence>
<dbReference type="Proteomes" id="UP000266188">
    <property type="component" value="Unassembled WGS sequence"/>
</dbReference>
<evidence type="ECO:0000256" key="7">
    <source>
        <dbReference type="PIRSR" id="PIRSR613078-2"/>
    </source>
</evidence>
<feature type="transmembrane region" description="Helical" evidence="9">
    <location>
        <begin position="6"/>
        <end position="27"/>
    </location>
</feature>
<dbReference type="InterPro" id="IPR027417">
    <property type="entry name" value="P-loop_NTPase"/>
</dbReference>
<protein>
    <recommendedName>
        <fullName evidence="2">fructose-2,6-bisphosphate 2-phosphatase</fullName>
        <ecNumber evidence="2">3.1.3.46</ecNumber>
    </recommendedName>
</protein>
<dbReference type="InterPro" id="IPR003094">
    <property type="entry name" value="6Pfruct_kin"/>
</dbReference>
<feature type="compositionally biased region" description="Basic and acidic residues" evidence="8">
    <location>
        <begin position="512"/>
        <end position="522"/>
    </location>
</feature>
<dbReference type="FunFam" id="3.40.50.1240:FF:000005">
    <property type="entry name" value="GpmB, Fructose-2,6-bisphosphatase"/>
    <property type="match status" value="1"/>
</dbReference>
<dbReference type="SUPFAM" id="SSF53254">
    <property type="entry name" value="Phosphoglycerate mutase-like"/>
    <property type="match status" value="1"/>
</dbReference>
<dbReference type="GO" id="GO:0006000">
    <property type="term" value="P:fructose metabolic process"/>
    <property type="evidence" value="ECO:0007669"/>
    <property type="project" value="InterPro"/>
</dbReference>
<comment type="similarity">
    <text evidence="1">In the C-terminal section; belongs to the phosphoglycerate mutase family.</text>
</comment>
<dbReference type="GO" id="GO:0003873">
    <property type="term" value="F:6-phosphofructo-2-kinase activity"/>
    <property type="evidence" value="ECO:0007669"/>
    <property type="project" value="InterPro"/>
</dbReference>
<dbReference type="InterPro" id="IPR029033">
    <property type="entry name" value="His_PPase_superfam"/>
</dbReference>
<evidence type="ECO:0000256" key="9">
    <source>
        <dbReference type="SAM" id="Phobius"/>
    </source>
</evidence>
<keyword evidence="3" id="KW-0547">Nucleotide-binding</keyword>
<evidence type="ECO:0000256" key="5">
    <source>
        <dbReference type="ARBA" id="ARBA00022840"/>
    </source>
</evidence>
<feature type="transmembrane region" description="Helical" evidence="9">
    <location>
        <begin position="34"/>
        <end position="51"/>
    </location>
</feature>
<dbReference type="CDD" id="cd07067">
    <property type="entry name" value="HP_PGM_like"/>
    <property type="match status" value="1"/>
</dbReference>
<evidence type="ECO:0000256" key="2">
    <source>
        <dbReference type="ARBA" id="ARBA00013067"/>
    </source>
</evidence>
<evidence type="ECO:0000256" key="1">
    <source>
        <dbReference type="ARBA" id="ARBA00008408"/>
    </source>
</evidence>
<sequence>MAFQVSVPLLYFGGTLFFYLSAILGVYPPYFLCALLYFCGSLAVLFTVSLLCPQRVTVVSPFPGSHFSVQRNQTRYFYRKTNKFGIQSDDSKICVVMVGLPARGKSLIAGKAMRYLAWVGIPARVFNVGSYRRKQGTPQPPAEFFDPQNSEGEKMRQAAAQAAMDDMLRWFKQDRGVVSIFDATNSTRRRRQWIYETCANAGIETLFVESICDDEDLIMNNIREVKTTSPDYRGQDPEAAALDFRTRIRNYEMSYETIGEQEKNFTYVKLVNVGSTVIINQIKDYLSSRLVYYVQNLHIKPRSIWLSRHGESEFNLTGKIGGDSGLSPRGEAYAKALPSLLKKSGVPPDTKIVIWTSTLKRTIQSARHLAAETGYEKLEWKALDELDSGVCDGLTYEEIADKYPEDFAARDEDKYNYRYRGGESYRDVVIRLEPIIMELERSENVIIVTHQAVLRCIYAYFLNTPQEQSPWMEVPLHTLIKLTPRAYGTEEQRFKADIPAVSTWRGKGTSAKHQDYPADLKK</sequence>
<proteinExistence type="inferred from homology"/>
<comment type="caution">
    <text evidence="11">The sequence shown here is derived from an EMBL/GenBank/DDBJ whole genome shotgun (WGS) entry which is preliminary data.</text>
</comment>
<organism evidence="11 12">
    <name type="scientific">Aspergillus sclerotialis</name>
    <dbReference type="NCBI Taxonomy" id="2070753"/>
    <lineage>
        <taxon>Eukaryota</taxon>
        <taxon>Fungi</taxon>
        <taxon>Dikarya</taxon>
        <taxon>Ascomycota</taxon>
        <taxon>Pezizomycotina</taxon>
        <taxon>Eurotiomycetes</taxon>
        <taxon>Eurotiomycetidae</taxon>
        <taxon>Eurotiales</taxon>
        <taxon>Aspergillaceae</taxon>
        <taxon>Aspergillus</taxon>
        <taxon>Aspergillus subgen. Polypaecilum</taxon>
    </lineage>
</organism>
<accession>A0A3A3A6A5</accession>
<dbReference type="GO" id="GO:0006003">
    <property type="term" value="P:fructose 2,6-bisphosphate metabolic process"/>
    <property type="evidence" value="ECO:0007669"/>
    <property type="project" value="InterPro"/>
</dbReference>
<dbReference type="GO" id="GO:0005829">
    <property type="term" value="C:cytosol"/>
    <property type="evidence" value="ECO:0007669"/>
    <property type="project" value="TreeGrafter"/>
</dbReference>
<keyword evidence="9" id="KW-0472">Membrane</keyword>
<dbReference type="Pfam" id="PF01591">
    <property type="entry name" value="6PF2K"/>
    <property type="match status" value="1"/>
</dbReference>
<dbReference type="PANTHER" id="PTHR10606">
    <property type="entry name" value="6-PHOSPHOFRUCTO-2-KINASE/FRUCTOSE-2,6-BISPHOSPHATASE"/>
    <property type="match status" value="1"/>
</dbReference>
<feature type="active site" description="Tele-phosphohistidine intermediate" evidence="6">
    <location>
        <position position="309"/>
    </location>
</feature>
<keyword evidence="12" id="KW-1185">Reference proteome</keyword>
<feature type="domain" description="6-phosphofructo-2-kinase" evidence="10">
    <location>
        <begin position="86"/>
        <end position="301"/>
    </location>
</feature>
<reference evidence="12" key="1">
    <citation type="submission" date="2017-02" db="EMBL/GenBank/DDBJ databases">
        <authorList>
            <person name="Tafer H."/>
            <person name="Lopandic K."/>
        </authorList>
    </citation>
    <scope>NUCLEOTIDE SEQUENCE [LARGE SCALE GENOMIC DNA]</scope>
    <source>
        <strain evidence="12">CBS 366.77</strain>
    </source>
</reference>
<keyword evidence="5" id="KW-0067">ATP-binding</keyword>
<evidence type="ECO:0000313" key="11">
    <source>
        <dbReference type="EMBL" id="RJE27224.1"/>
    </source>
</evidence>
<dbReference type="InterPro" id="IPR013079">
    <property type="entry name" value="6Phosfructo_kin"/>
</dbReference>
<name>A0A3A3A6A5_9EURO</name>
<dbReference type="InterPro" id="IPR013078">
    <property type="entry name" value="His_Pase_superF_clade-1"/>
</dbReference>
<feature type="active site" description="Proton donor/acceptor" evidence="6">
    <location>
        <position position="385"/>
    </location>
</feature>
<feature type="binding site" evidence="7">
    <location>
        <position position="361"/>
    </location>
    <ligand>
        <name>substrate</name>
    </ligand>
</feature>
<feature type="region of interest" description="Disordered" evidence="8">
    <location>
        <begin position="503"/>
        <end position="522"/>
    </location>
</feature>
<evidence type="ECO:0000256" key="4">
    <source>
        <dbReference type="ARBA" id="ARBA00022801"/>
    </source>
</evidence>
<dbReference type="SMART" id="SM00855">
    <property type="entry name" value="PGAM"/>
    <property type="match status" value="1"/>
</dbReference>
<dbReference type="Pfam" id="PF00300">
    <property type="entry name" value="His_Phos_1"/>
    <property type="match status" value="1"/>
</dbReference>
<keyword evidence="9" id="KW-0812">Transmembrane</keyword>
<evidence type="ECO:0000256" key="8">
    <source>
        <dbReference type="SAM" id="MobiDB-lite"/>
    </source>
</evidence>
<dbReference type="PIRSF" id="PIRSF000709">
    <property type="entry name" value="6PFK_2-Ptase"/>
    <property type="match status" value="1"/>
</dbReference>
<evidence type="ECO:0000256" key="3">
    <source>
        <dbReference type="ARBA" id="ARBA00022741"/>
    </source>
</evidence>
<dbReference type="GO" id="GO:0004331">
    <property type="term" value="F:fructose-2,6-bisphosphate 2-phosphatase activity"/>
    <property type="evidence" value="ECO:0007669"/>
    <property type="project" value="UniProtKB-EC"/>
</dbReference>
<keyword evidence="4" id="KW-0378">Hydrolase</keyword>
<evidence type="ECO:0000313" key="12">
    <source>
        <dbReference type="Proteomes" id="UP000266188"/>
    </source>
</evidence>
<dbReference type="OrthoDB" id="267323at2759"/>
<dbReference type="FunFam" id="3.40.50.300:FF:000644">
    <property type="entry name" value="GpmB, Fructose-2,6-bisphosphatase"/>
    <property type="match status" value="1"/>
</dbReference>
<dbReference type="PANTHER" id="PTHR10606:SF44">
    <property type="entry name" value="6-PHOSPHOFRUCTO 2-KINASE_FRUCTOSE 2,6-BISPHOSPHATASE LONG FORM"/>
    <property type="match status" value="1"/>
</dbReference>
<dbReference type="EMBL" id="MVGC01000007">
    <property type="protein sequence ID" value="RJE27224.1"/>
    <property type="molecule type" value="Genomic_DNA"/>
</dbReference>
<gene>
    <name evidence="11" type="ORF">PHISCL_00465</name>
</gene>
<dbReference type="AlphaFoldDB" id="A0A3A3A6A5"/>
<dbReference type="GO" id="GO:0005524">
    <property type="term" value="F:ATP binding"/>
    <property type="evidence" value="ECO:0007669"/>
    <property type="project" value="UniProtKB-KW"/>
</dbReference>
<dbReference type="STRING" id="2070753.A0A3A3A6A5"/>
<feature type="binding site" evidence="7">
    <location>
        <begin position="308"/>
        <end position="315"/>
    </location>
    <ligand>
        <name>substrate</name>
    </ligand>
</feature>
<evidence type="ECO:0000256" key="6">
    <source>
        <dbReference type="PIRSR" id="PIRSR613078-1"/>
    </source>
</evidence>
<dbReference type="InterPro" id="IPR001345">
    <property type="entry name" value="PG/BPGM_mutase_AS"/>
</dbReference>
<dbReference type="EC" id="3.1.3.46" evidence="2"/>
<dbReference type="Gene3D" id="3.40.50.1240">
    <property type="entry name" value="Phosphoglycerate mutase-like"/>
    <property type="match status" value="1"/>
</dbReference>
<dbReference type="PROSITE" id="PS00175">
    <property type="entry name" value="PG_MUTASE"/>
    <property type="match status" value="1"/>
</dbReference>
<keyword evidence="9" id="KW-1133">Transmembrane helix</keyword>